<accession>A0A157SMD6</accession>
<dbReference type="OrthoDB" id="8627321at2"/>
<dbReference type="InterPro" id="IPR036148">
    <property type="entry name" value="MmgE/PrpD_sf"/>
</dbReference>
<evidence type="ECO:0000313" key="4">
    <source>
        <dbReference type="EMBL" id="SAI71649.1"/>
    </source>
</evidence>
<dbReference type="RefSeq" id="WP_063492110.1">
    <property type="nucleotide sequence ID" value="NZ_CP016340.1"/>
</dbReference>
<dbReference type="Pfam" id="PF03972">
    <property type="entry name" value="MmgE_PrpD_N"/>
    <property type="match status" value="1"/>
</dbReference>
<dbReference type="KEGG" id="btrm:SAMEA390648702860"/>
<proteinExistence type="inferred from homology"/>
<dbReference type="EMBL" id="LT546645">
    <property type="protein sequence ID" value="SAI71649.1"/>
    <property type="molecule type" value="Genomic_DNA"/>
</dbReference>
<dbReference type="GO" id="GO:0016829">
    <property type="term" value="F:lyase activity"/>
    <property type="evidence" value="ECO:0007669"/>
    <property type="project" value="InterPro"/>
</dbReference>
<protein>
    <submittedName>
        <fullName evidence="4">Catabolic enzyme</fullName>
    </submittedName>
</protein>
<dbReference type="InterPro" id="IPR042183">
    <property type="entry name" value="MmgE/PrpD_sf_1"/>
</dbReference>
<feature type="domain" description="MmgE/PrpD N-terminal" evidence="2">
    <location>
        <begin position="9"/>
        <end position="241"/>
    </location>
</feature>
<feature type="domain" description="MmgE/PrpD C-terminal" evidence="3">
    <location>
        <begin position="266"/>
        <end position="435"/>
    </location>
</feature>
<evidence type="ECO:0000259" key="2">
    <source>
        <dbReference type="Pfam" id="PF03972"/>
    </source>
</evidence>
<name>A0A157SMD6_9BORD</name>
<dbReference type="GeneID" id="56589884"/>
<keyword evidence="5" id="KW-1185">Reference proteome</keyword>
<dbReference type="InterPro" id="IPR045337">
    <property type="entry name" value="MmgE_PrpD_C"/>
</dbReference>
<dbReference type="InterPro" id="IPR045336">
    <property type="entry name" value="MmgE_PrpD_N"/>
</dbReference>
<dbReference type="Gene3D" id="3.30.1330.120">
    <property type="entry name" value="2-methylcitrate dehydratase PrpD"/>
    <property type="match status" value="1"/>
</dbReference>
<dbReference type="PATRIC" id="fig|123899.6.peg.2848"/>
<dbReference type="InterPro" id="IPR042188">
    <property type="entry name" value="MmgE/PrpD_sf_2"/>
</dbReference>
<dbReference type="SUPFAM" id="SSF103378">
    <property type="entry name" value="2-methylcitrate dehydratase PrpD"/>
    <property type="match status" value="1"/>
</dbReference>
<gene>
    <name evidence="4" type="ORF">SAMEA3906487_02860</name>
</gene>
<dbReference type="STRING" id="123899.SAMEA3906487_02860"/>
<dbReference type="InterPro" id="IPR005656">
    <property type="entry name" value="MmgE_PrpD"/>
</dbReference>
<sequence length="455" mass="48969">MSAIDTLINHLLQLRYEDLPPAATDAAKTFILDAIGVGLSGSRHPRMPALRQAARALGNGTEATVWASGERLPLASAAMLNAYQVFNQEFDAIHDRAVVHAFACIVPAAIGYAEREGGINGRQLITAITAGLDFAIYVALAQRAPMRFFRPAMCGGLGATATLCKLADQDEETTRNALGLAYSHLSGTMQAHIEGSPAVGLQVGLNARAAVTAFELARAGFPGPRDILEGPYGYFALYDAGQADWADVQAGVGRNFQITRMSHKPYPTGRATHSGIAAMLQLKNEHALQADDIEHVIVYASSLIVRLVGRDAHPGMDSATARLCMSYTMATALLRGRVGISDFDPEALTHAPTFKLAARIRVLDDGNPDPNAMSPQRIELRLKDGRQFTLFMPVYPGSPELPLSLDEQNAKFHACCSSAQPPLTKDQAHALARCLRNLDTLHDVREISQRLSVAP</sequence>
<dbReference type="Pfam" id="PF19305">
    <property type="entry name" value="MmgE_PrpD_C"/>
    <property type="match status" value="1"/>
</dbReference>
<evidence type="ECO:0000313" key="5">
    <source>
        <dbReference type="Proteomes" id="UP000076825"/>
    </source>
</evidence>
<dbReference type="Proteomes" id="UP000076825">
    <property type="component" value="Chromosome 1"/>
</dbReference>
<dbReference type="PANTHER" id="PTHR16943:SF8">
    <property type="entry name" value="2-METHYLCITRATE DEHYDRATASE"/>
    <property type="match status" value="1"/>
</dbReference>
<dbReference type="PANTHER" id="PTHR16943">
    <property type="entry name" value="2-METHYLCITRATE DEHYDRATASE-RELATED"/>
    <property type="match status" value="1"/>
</dbReference>
<dbReference type="AlphaFoldDB" id="A0A157SMD6"/>
<evidence type="ECO:0000256" key="1">
    <source>
        <dbReference type="ARBA" id="ARBA00006174"/>
    </source>
</evidence>
<reference evidence="4 5" key="1">
    <citation type="submission" date="2016-04" db="EMBL/GenBank/DDBJ databases">
        <authorList>
            <consortium name="Pathogen Informatics"/>
        </authorList>
    </citation>
    <scope>NUCLEOTIDE SEQUENCE [LARGE SCALE GENOMIC DNA]</scope>
    <source>
        <strain evidence="4 5">H044680328</strain>
    </source>
</reference>
<evidence type="ECO:0000259" key="3">
    <source>
        <dbReference type="Pfam" id="PF19305"/>
    </source>
</evidence>
<comment type="similarity">
    <text evidence="1">Belongs to the PrpD family.</text>
</comment>
<dbReference type="Gene3D" id="1.10.4100.10">
    <property type="entry name" value="2-methylcitrate dehydratase PrpD"/>
    <property type="match status" value="1"/>
</dbReference>
<organism evidence="4 5">
    <name type="scientific">Bordetella trematum</name>
    <dbReference type="NCBI Taxonomy" id="123899"/>
    <lineage>
        <taxon>Bacteria</taxon>
        <taxon>Pseudomonadati</taxon>
        <taxon>Pseudomonadota</taxon>
        <taxon>Betaproteobacteria</taxon>
        <taxon>Burkholderiales</taxon>
        <taxon>Alcaligenaceae</taxon>
        <taxon>Bordetella</taxon>
    </lineage>
</organism>